<accession>A0A517P3G5</accession>
<reference evidence="9 10" key="1">
    <citation type="submission" date="2019-02" db="EMBL/GenBank/DDBJ databases">
        <title>Deep-cultivation of Planctomycetes and their phenomic and genomic characterization uncovers novel biology.</title>
        <authorList>
            <person name="Wiegand S."/>
            <person name="Jogler M."/>
            <person name="Boedeker C."/>
            <person name="Pinto D."/>
            <person name="Vollmers J."/>
            <person name="Rivas-Marin E."/>
            <person name="Kohn T."/>
            <person name="Peeters S.H."/>
            <person name="Heuer A."/>
            <person name="Rast P."/>
            <person name="Oberbeckmann S."/>
            <person name="Bunk B."/>
            <person name="Jeske O."/>
            <person name="Meyerdierks A."/>
            <person name="Storesund J.E."/>
            <person name="Kallscheuer N."/>
            <person name="Luecker S."/>
            <person name="Lage O.M."/>
            <person name="Pohl T."/>
            <person name="Merkel B.J."/>
            <person name="Hornburger P."/>
            <person name="Mueller R.-W."/>
            <person name="Bruemmer F."/>
            <person name="Labrenz M."/>
            <person name="Spormann A.M."/>
            <person name="Op den Camp H."/>
            <person name="Overmann J."/>
            <person name="Amann R."/>
            <person name="Jetten M.S.M."/>
            <person name="Mascher T."/>
            <person name="Medema M.H."/>
            <person name="Devos D.P."/>
            <person name="Kaster A.-K."/>
            <person name="Ovreas L."/>
            <person name="Rohde M."/>
            <person name="Galperin M.Y."/>
            <person name="Jogler C."/>
        </authorList>
    </citation>
    <scope>NUCLEOTIDE SEQUENCE [LARGE SCALE GENOMIC DNA]</scope>
    <source>
        <strain evidence="9 10">K23_9</strain>
    </source>
</reference>
<feature type="compositionally biased region" description="Polar residues" evidence="6">
    <location>
        <begin position="9"/>
        <end position="21"/>
    </location>
</feature>
<dbReference type="AlphaFoldDB" id="A0A517P3G5"/>
<dbReference type="PANTHER" id="PTHR33406:SF12">
    <property type="entry name" value="BLR2997 PROTEIN"/>
    <property type="match status" value="1"/>
</dbReference>
<evidence type="ECO:0000256" key="5">
    <source>
        <dbReference type="ARBA" id="ARBA00023136"/>
    </source>
</evidence>
<keyword evidence="5 7" id="KW-0472">Membrane</keyword>
<evidence type="ECO:0000256" key="2">
    <source>
        <dbReference type="ARBA" id="ARBA00022475"/>
    </source>
</evidence>
<feature type="transmembrane region" description="Helical" evidence="7">
    <location>
        <begin position="666"/>
        <end position="684"/>
    </location>
</feature>
<dbReference type="OrthoDB" id="5429313at2"/>
<name>A0A517P3G5_9BACT</name>
<dbReference type="InterPro" id="IPR050545">
    <property type="entry name" value="Mycobact_MmpL"/>
</dbReference>
<keyword evidence="10" id="KW-1185">Reference proteome</keyword>
<keyword evidence="2" id="KW-1003">Cell membrane</keyword>
<feature type="transmembrane region" description="Helical" evidence="7">
    <location>
        <begin position="241"/>
        <end position="258"/>
    </location>
</feature>
<feature type="transmembrane region" description="Helical" evidence="7">
    <location>
        <begin position="636"/>
        <end position="654"/>
    </location>
</feature>
<evidence type="ECO:0000313" key="10">
    <source>
        <dbReference type="Proteomes" id="UP000319817"/>
    </source>
</evidence>
<dbReference type="GO" id="GO:0005886">
    <property type="term" value="C:plasma membrane"/>
    <property type="evidence" value="ECO:0007669"/>
    <property type="project" value="UniProtKB-SubCell"/>
</dbReference>
<feature type="transmembrane region" description="Helical" evidence="7">
    <location>
        <begin position="765"/>
        <end position="789"/>
    </location>
</feature>
<feature type="transmembrane region" description="Helical" evidence="7">
    <location>
        <begin position="332"/>
        <end position="352"/>
    </location>
</feature>
<dbReference type="Gene3D" id="1.20.1640.10">
    <property type="entry name" value="Multidrug efflux transporter AcrB transmembrane domain"/>
    <property type="match status" value="2"/>
</dbReference>
<evidence type="ECO:0000259" key="8">
    <source>
        <dbReference type="Pfam" id="PF03176"/>
    </source>
</evidence>
<feature type="transmembrane region" description="Helical" evidence="7">
    <location>
        <begin position="290"/>
        <end position="312"/>
    </location>
</feature>
<dbReference type="InterPro" id="IPR004869">
    <property type="entry name" value="MMPL_dom"/>
</dbReference>
<evidence type="ECO:0000313" key="9">
    <source>
        <dbReference type="EMBL" id="QDT13907.1"/>
    </source>
</evidence>
<evidence type="ECO:0000256" key="3">
    <source>
        <dbReference type="ARBA" id="ARBA00022692"/>
    </source>
</evidence>
<feature type="transmembrane region" description="Helical" evidence="7">
    <location>
        <begin position="364"/>
        <end position="391"/>
    </location>
</feature>
<dbReference type="RefSeq" id="WP_145421882.1">
    <property type="nucleotide sequence ID" value="NZ_CP036526.1"/>
</dbReference>
<evidence type="ECO:0000256" key="1">
    <source>
        <dbReference type="ARBA" id="ARBA00004651"/>
    </source>
</evidence>
<feature type="region of interest" description="Disordered" evidence="6">
    <location>
        <begin position="1"/>
        <end position="22"/>
    </location>
</feature>
<dbReference type="EMBL" id="CP036526">
    <property type="protein sequence ID" value="QDT13907.1"/>
    <property type="molecule type" value="Genomic_DNA"/>
</dbReference>
<protein>
    <submittedName>
        <fullName evidence="9">MMPL family protein</fullName>
    </submittedName>
</protein>
<keyword evidence="4 7" id="KW-1133">Transmembrane helix</keyword>
<dbReference type="Pfam" id="PF03176">
    <property type="entry name" value="MMPL"/>
    <property type="match status" value="2"/>
</dbReference>
<feature type="domain" description="Membrane transport protein MMPL" evidence="8">
    <location>
        <begin position="70"/>
        <end position="395"/>
    </location>
</feature>
<feature type="transmembrane region" description="Helical" evidence="7">
    <location>
        <begin position="34"/>
        <end position="56"/>
    </location>
</feature>
<keyword evidence="3 7" id="KW-0812">Transmembrane</keyword>
<sequence>MGHLKPETTTHSAVQAPTPQARSRRWTRALADRLVNIRVVAVLSAIALFAIAYPIACRLEMNRSVSAMFAPDDPTMRDYRQLQTAFGGNAVAIMVYRDTDLFSPEGFSRSRQISEQVLAVDGVDEILSPSILSDLVAKIRPSGFLTGFSSKVPPLMRRRDVVARGIDKLFAGYTHSEDHQQAAVVAMLDPQHTPDTIEAIKSIAASLPDQHLGAVDQVALVGEPLLVHDGFALIERDGTKLATWTIILLSIVVLITLVDLRFVLLSAASIVWSITITQAIMVLSGIQLSLVSTILTAIVTVIAVASVLHLGVRFRIARTRGYEHREATVRSLGMLVMPIFWTCATDAAGFAALRWSRILPVQQFGWSIAIASTCVFLSILLIAPAIMMLPNWRTASKLHQWQSKLARQMRRLCLRIAMWFVAHRQLSVAVAVVMMIVSAMGVWRTETETSFLKNFRPDSPIVVDYDRVEKTFGGAGVWDIIVDAPPEISKRYLADVLKLEDDLRKIQVDGVSLAKVISVADASEIAGKAPGLKYLPPPVKLRAMRLIMPLFVNALLTPPTAEPELRHLRIMLRSREHSSALQKSGLIDAVNQVVKSHTLSAQWRGHFKDVSPPPRAGRVTGYYVMMSRLVSQLIRDQWRCFIASSILIWLLLLAATRSPRLSTAALLPNLLPVLFVLAVVGLSGDKINMGAAMIAAVSVGLSIDGSVHFLATYRRHRDEGHSCKVAATHASGNVGVPVLLATIALVIGFSVLATSDFVPTATFGLLVAITLAAGTVINLTILPAFVSWIDR</sequence>
<dbReference type="SUPFAM" id="SSF82866">
    <property type="entry name" value="Multidrug efflux transporter AcrB transmembrane domain"/>
    <property type="match status" value="2"/>
</dbReference>
<gene>
    <name evidence="9" type="ORF">K239x_59270</name>
</gene>
<feature type="transmembrane region" description="Helical" evidence="7">
    <location>
        <begin position="690"/>
        <end position="713"/>
    </location>
</feature>
<proteinExistence type="predicted"/>
<evidence type="ECO:0000256" key="4">
    <source>
        <dbReference type="ARBA" id="ARBA00022989"/>
    </source>
</evidence>
<organism evidence="9 10">
    <name type="scientific">Stieleria marina</name>
    <dbReference type="NCBI Taxonomy" id="1930275"/>
    <lineage>
        <taxon>Bacteria</taxon>
        <taxon>Pseudomonadati</taxon>
        <taxon>Planctomycetota</taxon>
        <taxon>Planctomycetia</taxon>
        <taxon>Pirellulales</taxon>
        <taxon>Pirellulaceae</taxon>
        <taxon>Stieleria</taxon>
    </lineage>
</organism>
<evidence type="ECO:0000256" key="7">
    <source>
        <dbReference type="SAM" id="Phobius"/>
    </source>
</evidence>
<dbReference type="Proteomes" id="UP000319817">
    <property type="component" value="Chromosome"/>
</dbReference>
<feature type="domain" description="Membrane transport protein MMPL" evidence="8">
    <location>
        <begin position="616"/>
        <end position="787"/>
    </location>
</feature>
<evidence type="ECO:0000256" key="6">
    <source>
        <dbReference type="SAM" id="MobiDB-lite"/>
    </source>
</evidence>
<feature type="transmembrane region" description="Helical" evidence="7">
    <location>
        <begin position="412"/>
        <end position="443"/>
    </location>
</feature>
<feature type="transmembrane region" description="Helical" evidence="7">
    <location>
        <begin position="734"/>
        <end position="753"/>
    </location>
</feature>
<feature type="transmembrane region" description="Helical" evidence="7">
    <location>
        <begin position="263"/>
        <end position="284"/>
    </location>
</feature>
<comment type="subcellular location">
    <subcellularLocation>
        <location evidence="1">Cell membrane</location>
        <topology evidence="1">Multi-pass membrane protein</topology>
    </subcellularLocation>
</comment>
<dbReference type="PANTHER" id="PTHR33406">
    <property type="entry name" value="MEMBRANE PROTEIN MJ1562-RELATED"/>
    <property type="match status" value="1"/>
</dbReference>